<feature type="transmembrane region" description="Helical" evidence="8">
    <location>
        <begin position="252"/>
        <end position="271"/>
    </location>
</feature>
<dbReference type="Gene3D" id="1.20.1560.10">
    <property type="entry name" value="ABC transporter type 1, transmembrane domain"/>
    <property type="match status" value="1"/>
</dbReference>
<dbReference type="InterPro" id="IPR003439">
    <property type="entry name" value="ABC_transporter-like_ATP-bd"/>
</dbReference>
<dbReference type="PANTHER" id="PTHR43394">
    <property type="entry name" value="ATP-DEPENDENT PERMEASE MDL1, MITOCHONDRIAL"/>
    <property type="match status" value="1"/>
</dbReference>
<dbReference type="InterPro" id="IPR017871">
    <property type="entry name" value="ABC_transporter-like_CS"/>
</dbReference>
<dbReference type="AlphaFoldDB" id="A0A6N1V7X4"/>
<keyword evidence="4" id="KW-0547">Nucleotide-binding</keyword>
<feature type="transmembrane region" description="Helical" evidence="8">
    <location>
        <begin position="283"/>
        <end position="300"/>
    </location>
</feature>
<dbReference type="GO" id="GO:0016887">
    <property type="term" value="F:ATP hydrolysis activity"/>
    <property type="evidence" value="ECO:0007669"/>
    <property type="project" value="InterPro"/>
</dbReference>
<evidence type="ECO:0000256" key="1">
    <source>
        <dbReference type="ARBA" id="ARBA00004651"/>
    </source>
</evidence>
<evidence type="ECO:0000313" key="12">
    <source>
        <dbReference type="Proteomes" id="UP000509367"/>
    </source>
</evidence>
<dbReference type="NCBIfam" id="TIGR02868">
    <property type="entry name" value="CydC"/>
    <property type="match status" value="1"/>
</dbReference>
<evidence type="ECO:0000256" key="7">
    <source>
        <dbReference type="ARBA" id="ARBA00023136"/>
    </source>
</evidence>
<evidence type="ECO:0000259" key="9">
    <source>
        <dbReference type="PROSITE" id="PS50893"/>
    </source>
</evidence>
<dbReference type="PROSITE" id="PS00211">
    <property type="entry name" value="ABC_TRANSPORTER_1"/>
    <property type="match status" value="1"/>
</dbReference>
<dbReference type="EMBL" id="CP054836">
    <property type="protein sequence ID" value="QKV17021.1"/>
    <property type="molecule type" value="Genomic_DNA"/>
</dbReference>
<keyword evidence="6 8" id="KW-1133">Transmembrane helix</keyword>
<dbReference type="SMART" id="SM00382">
    <property type="entry name" value="AAA"/>
    <property type="match status" value="1"/>
</dbReference>
<dbReference type="GO" id="GO:0034775">
    <property type="term" value="P:glutathione transmembrane transport"/>
    <property type="evidence" value="ECO:0007669"/>
    <property type="project" value="InterPro"/>
</dbReference>
<comment type="similarity">
    <text evidence="2">Belongs to the ABC transporter superfamily.</text>
</comment>
<dbReference type="InterPro" id="IPR014223">
    <property type="entry name" value="ABC_CydC/D"/>
</dbReference>
<gene>
    <name evidence="11" type="primary">cydC</name>
    <name evidence="11" type="ORF">HTY61_00325</name>
</gene>
<dbReference type="InterPro" id="IPR039421">
    <property type="entry name" value="Type_1_exporter"/>
</dbReference>
<dbReference type="InterPro" id="IPR003593">
    <property type="entry name" value="AAA+_ATPase"/>
</dbReference>
<dbReference type="GO" id="GO:0015421">
    <property type="term" value="F:ABC-type oligopeptide transporter activity"/>
    <property type="evidence" value="ECO:0007669"/>
    <property type="project" value="TreeGrafter"/>
</dbReference>
<dbReference type="PANTHER" id="PTHR43394:SF1">
    <property type="entry name" value="ATP-BINDING CASSETTE SUB-FAMILY B MEMBER 10, MITOCHONDRIAL"/>
    <property type="match status" value="1"/>
</dbReference>
<dbReference type="PROSITE" id="PS50893">
    <property type="entry name" value="ABC_TRANSPORTER_2"/>
    <property type="match status" value="1"/>
</dbReference>
<keyword evidence="7 8" id="KW-0472">Membrane</keyword>
<reference evidence="11 12" key="1">
    <citation type="submission" date="2020-06" db="EMBL/GenBank/DDBJ databases">
        <title>Oricola thermophila sp. nov. isolated from a tidal sediments.</title>
        <authorList>
            <person name="Kwon K.K."/>
            <person name="Yang S.-H."/>
            <person name="Park M.-J."/>
        </authorList>
    </citation>
    <scope>NUCLEOTIDE SEQUENCE [LARGE SCALE GENOMIC DNA]</scope>
    <source>
        <strain evidence="11 12">MEBiC13590</strain>
    </source>
</reference>
<comment type="subcellular location">
    <subcellularLocation>
        <location evidence="1">Cell membrane</location>
        <topology evidence="1">Multi-pass membrane protein</topology>
    </subcellularLocation>
</comment>
<keyword evidence="12" id="KW-1185">Reference proteome</keyword>
<dbReference type="SUPFAM" id="SSF52540">
    <property type="entry name" value="P-loop containing nucleoside triphosphate hydrolases"/>
    <property type="match status" value="1"/>
</dbReference>
<evidence type="ECO:0000259" key="10">
    <source>
        <dbReference type="PROSITE" id="PS50929"/>
    </source>
</evidence>
<dbReference type="KEGG" id="orm:HTY61_00325"/>
<accession>A0A6N1V7X4</accession>
<feature type="transmembrane region" description="Helical" evidence="8">
    <location>
        <begin position="42"/>
        <end position="62"/>
    </location>
</feature>
<name>A0A6N1V7X4_9HYPH</name>
<sequence length="563" mass="60152">MKTLLPIIRRIWSHEWWALLRGTALAMLVLIAGIALLGLSGWFITAAGLAGVAGAGIAFDVFRPSAGVRFLALGRTAARYGERILTHDATLRSLARLRVQLLAALANTPFARLPALRASEQLNRLTRDVDALDGVALRLLIPIVSALTAVALTAAVLRFLVDPRVVTWLLSTYVPGSALALVFVAWRSRKPSRSGQLALNAFRMRFVDLLRARADLAVSGKLATRMEHVTAAEARMRAAVARTDRIERTGGIILSVTESAAAAGALLAGAMLAKTGSIDPARAALGFFAALALAEMLGPLRRGMAEIGRMTDAARRVNRLLATGENSADRIDEWPPTTRRDSPALVMRDVRFMHPGAEAPVLDRFELKIGAGEIVALVGPSGSGKSTILHLAARMLDPDEGQVEILGIAARKWSEPALREAVALLPQRSALLSGTIRDALALARPDIDDREAWSALTAVALDRAVQERGGVDSRLGESGAGLSGGERRRLALARVLLRRPSLLLLDEPTEGLDRETARNVLAGIRGYLPDATIVLASHRAAEREFADRVHYVAPAGSPAPPGN</sequence>
<feature type="domain" description="ABC transmembrane type-1" evidence="10">
    <location>
        <begin position="22"/>
        <end position="309"/>
    </location>
</feature>
<dbReference type="Gene3D" id="3.40.50.300">
    <property type="entry name" value="P-loop containing nucleotide triphosphate hydrolases"/>
    <property type="match status" value="1"/>
</dbReference>
<proteinExistence type="inferred from homology"/>
<dbReference type="SUPFAM" id="SSF90123">
    <property type="entry name" value="ABC transporter transmembrane region"/>
    <property type="match status" value="1"/>
</dbReference>
<feature type="transmembrane region" description="Helical" evidence="8">
    <location>
        <begin position="135"/>
        <end position="160"/>
    </location>
</feature>
<evidence type="ECO:0000256" key="4">
    <source>
        <dbReference type="ARBA" id="ARBA00022741"/>
    </source>
</evidence>
<dbReference type="Proteomes" id="UP000509367">
    <property type="component" value="Chromosome"/>
</dbReference>
<evidence type="ECO:0000256" key="6">
    <source>
        <dbReference type="ARBA" id="ARBA00022989"/>
    </source>
</evidence>
<evidence type="ECO:0000256" key="8">
    <source>
        <dbReference type="SAM" id="Phobius"/>
    </source>
</evidence>
<evidence type="ECO:0000256" key="2">
    <source>
        <dbReference type="ARBA" id="ARBA00005417"/>
    </source>
</evidence>
<evidence type="ECO:0000256" key="5">
    <source>
        <dbReference type="ARBA" id="ARBA00022840"/>
    </source>
</evidence>
<dbReference type="PROSITE" id="PS50929">
    <property type="entry name" value="ABC_TM1F"/>
    <property type="match status" value="1"/>
</dbReference>
<evidence type="ECO:0000313" key="11">
    <source>
        <dbReference type="EMBL" id="QKV17021.1"/>
    </source>
</evidence>
<organism evidence="11 12">
    <name type="scientific">Oricola thermophila</name>
    <dbReference type="NCBI Taxonomy" id="2742145"/>
    <lineage>
        <taxon>Bacteria</taxon>
        <taxon>Pseudomonadati</taxon>
        <taxon>Pseudomonadota</taxon>
        <taxon>Alphaproteobacteria</taxon>
        <taxon>Hyphomicrobiales</taxon>
        <taxon>Ahrensiaceae</taxon>
        <taxon>Oricola</taxon>
    </lineage>
</organism>
<dbReference type="GO" id="GO:0045454">
    <property type="term" value="P:cell redox homeostasis"/>
    <property type="evidence" value="ECO:0007669"/>
    <property type="project" value="InterPro"/>
</dbReference>
<dbReference type="InterPro" id="IPR036640">
    <property type="entry name" value="ABC1_TM_sf"/>
</dbReference>
<feature type="domain" description="ABC transporter" evidence="9">
    <location>
        <begin position="345"/>
        <end position="563"/>
    </location>
</feature>
<protein>
    <submittedName>
        <fullName evidence="11">Thiol reductant ABC exporter subunit CydC</fullName>
    </submittedName>
</protein>
<dbReference type="GO" id="GO:0005524">
    <property type="term" value="F:ATP binding"/>
    <property type="evidence" value="ECO:0007669"/>
    <property type="project" value="UniProtKB-KW"/>
</dbReference>
<dbReference type="Pfam" id="PF00005">
    <property type="entry name" value="ABC_tran"/>
    <property type="match status" value="1"/>
</dbReference>
<keyword evidence="3 8" id="KW-0812">Transmembrane</keyword>
<feature type="transmembrane region" description="Helical" evidence="8">
    <location>
        <begin position="166"/>
        <end position="186"/>
    </location>
</feature>
<feature type="transmembrane region" description="Helical" evidence="8">
    <location>
        <begin position="16"/>
        <end position="36"/>
    </location>
</feature>
<dbReference type="GO" id="GO:0005886">
    <property type="term" value="C:plasma membrane"/>
    <property type="evidence" value="ECO:0007669"/>
    <property type="project" value="UniProtKB-SubCell"/>
</dbReference>
<dbReference type="RefSeq" id="WP_175274917.1">
    <property type="nucleotide sequence ID" value="NZ_CP054836.1"/>
</dbReference>
<evidence type="ECO:0000256" key="3">
    <source>
        <dbReference type="ARBA" id="ARBA00022692"/>
    </source>
</evidence>
<dbReference type="InterPro" id="IPR027417">
    <property type="entry name" value="P-loop_NTPase"/>
</dbReference>
<dbReference type="InterPro" id="IPR011527">
    <property type="entry name" value="ABC1_TM_dom"/>
</dbReference>
<keyword evidence="5" id="KW-0067">ATP-binding</keyword>